<sequence length="246" mass="26611">MKLNSRAYPIDLNADLGEGGLHDEALLQLITSANIACGGHIGDTASMEVTVKLALASGVNIGAHPSYPDREHFGRQSIIISDSELFDSLFQQIVVIKEVCDAINAKLFHVKPHGALYNKAAENTHLGLLLIKVIKQVDPKLKLMILANSPLAKLAKQHGLDVIEEAFADRAYLNSGMLAPRQMKGAVLADDAQALVQVDKIINQQPITTLDGGTVLVSADSICLHGDNEHALRFAQKIRKVLRTCK</sequence>
<evidence type="ECO:0000313" key="1">
    <source>
        <dbReference type="EMBL" id="QPG55999.1"/>
    </source>
</evidence>
<dbReference type="Proteomes" id="UP000316416">
    <property type="component" value="Chromosome"/>
</dbReference>
<dbReference type="InterPro" id="IPR011330">
    <property type="entry name" value="Glyco_hydro/deAcase_b/a-brl"/>
</dbReference>
<proteinExistence type="predicted"/>
<accession>A0ABX6V2F7</accession>
<dbReference type="NCBIfam" id="NF003816">
    <property type="entry name" value="PRK05406.1-5"/>
    <property type="match status" value="1"/>
</dbReference>
<dbReference type="RefSeq" id="WP_142873248.1">
    <property type="nucleotide sequence ID" value="NZ_CP045503.2"/>
</dbReference>
<dbReference type="Gene3D" id="3.20.20.370">
    <property type="entry name" value="Glycoside hydrolase/deacetylase"/>
    <property type="match status" value="1"/>
</dbReference>
<dbReference type="Pfam" id="PF03746">
    <property type="entry name" value="LamB_YcsF"/>
    <property type="match status" value="1"/>
</dbReference>
<dbReference type="EMBL" id="CP045503">
    <property type="protein sequence ID" value="QPG55999.1"/>
    <property type="molecule type" value="Genomic_DNA"/>
</dbReference>
<keyword evidence="1" id="KW-0378">Hydrolase</keyword>
<dbReference type="GO" id="GO:0017168">
    <property type="term" value="F:5-oxoprolinase (ATP-hydrolyzing) activity"/>
    <property type="evidence" value="ECO:0007669"/>
    <property type="project" value="UniProtKB-EC"/>
</dbReference>
<gene>
    <name evidence="1" type="primary">pxpA</name>
    <name evidence="1" type="ORF">FM038_000030</name>
</gene>
<reference evidence="1" key="1">
    <citation type="submission" date="2021-07" db="EMBL/GenBank/DDBJ databases">
        <title>Shewanella sp. YLB-07 whole genome sequence.</title>
        <authorList>
            <person name="Yu L."/>
        </authorList>
    </citation>
    <scope>NUCLEOTIDE SEQUENCE</scope>
    <source>
        <strain evidence="1">YLB-08</strain>
    </source>
</reference>
<dbReference type="EC" id="3.5.2.9" evidence="1"/>
<protein>
    <submittedName>
        <fullName evidence="1">5-oxoprolinase subunit PxpA</fullName>
        <ecNumber evidence="1">3.5.2.9</ecNumber>
    </submittedName>
</protein>
<organism evidence="1 2">
    <name type="scientific">Shewanella eurypsychrophilus</name>
    <dbReference type="NCBI Taxonomy" id="2593656"/>
    <lineage>
        <taxon>Bacteria</taxon>
        <taxon>Pseudomonadati</taxon>
        <taxon>Pseudomonadota</taxon>
        <taxon>Gammaproteobacteria</taxon>
        <taxon>Alteromonadales</taxon>
        <taxon>Shewanellaceae</taxon>
        <taxon>Shewanella</taxon>
    </lineage>
</organism>
<dbReference type="SUPFAM" id="SSF88713">
    <property type="entry name" value="Glycoside hydrolase/deacetylase"/>
    <property type="match status" value="1"/>
</dbReference>
<dbReference type="NCBIfam" id="NF003814">
    <property type="entry name" value="PRK05406.1-3"/>
    <property type="match status" value="1"/>
</dbReference>
<dbReference type="InterPro" id="IPR005501">
    <property type="entry name" value="LamB/YcsF/PxpA-like"/>
</dbReference>
<keyword evidence="2" id="KW-1185">Reference proteome</keyword>
<dbReference type="CDD" id="cd10801">
    <property type="entry name" value="LamB_YcsF_like_1"/>
    <property type="match status" value="1"/>
</dbReference>
<evidence type="ECO:0000313" key="2">
    <source>
        <dbReference type="Proteomes" id="UP000316416"/>
    </source>
</evidence>
<name>A0ABX6V2F7_9GAMM</name>
<dbReference type="PANTHER" id="PTHR30292">
    <property type="entry name" value="UNCHARACTERIZED PROTEIN YBGL-RELATED"/>
    <property type="match status" value="1"/>
</dbReference>
<dbReference type="PANTHER" id="PTHR30292:SF0">
    <property type="entry name" value="5-OXOPROLINASE SUBUNIT A"/>
    <property type="match status" value="1"/>
</dbReference>